<keyword evidence="1" id="KW-1133">Transmembrane helix</keyword>
<dbReference type="Proteomes" id="UP000663292">
    <property type="component" value="Chromosome"/>
</dbReference>
<feature type="transmembrane region" description="Helical" evidence="1">
    <location>
        <begin position="54"/>
        <end position="76"/>
    </location>
</feature>
<name>A0A897NQ45_9EURY</name>
<protein>
    <submittedName>
        <fullName evidence="2">Uncharacterized protein</fullName>
    </submittedName>
</protein>
<proteinExistence type="predicted"/>
<reference evidence="2 3" key="1">
    <citation type="submission" date="2020-11" db="EMBL/GenBank/DDBJ databases">
        <title>Carbohydrate-dependent, anaerobic sulfur respiration: A novel catabolism in halophilic archaea.</title>
        <authorList>
            <person name="Sorokin D.Y."/>
            <person name="Messina E."/>
            <person name="Smedile F."/>
            <person name="La Cono V."/>
            <person name="Hallsworth J.E."/>
            <person name="Yakimov M.M."/>
        </authorList>
    </citation>
    <scope>NUCLEOTIDE SEQUENCE [LARGE SCALE GENOMIC DNA]</scope>
    <source>
        <strain evidence="2 3">HSR-Est</strain>
    </source>
</reference>
<sequence length="84" mass="9267">MLVWLGTFFPFRRMVSEVTEDTAVAGGIQTLLAVGLSLTMGAAAFLAWGSEPWWFRYSVLAVCLGFVALYLVLVSIERFRSSSV</sequence>
<keyword evidence="1" id="KW-0472">Membrane</keyword>
<dbReference type="AlphaFoldDB" id="A0A897NQ45"/>
<organism evidence="2 3">
    <name type="scientific">Halapricum desulfuricans</name>
    <dbReference type="NCBI Taxonomy" id="2841257"/>
    <lineage>
        <taxon>Archaea</taxon>
        <taxon>Methanobacteriati</taxon>
        <taxon>Methanobacteriota</taxon>
        <taxon>Stenosarchaea group</taxon>
        <taxon>Halobacteria</taxon>
        <taxon>Halobacteriales</taxon>
        <taxon>Haloarculaceae</taxon>
        <taxon>Halapricum</taxon>
    </lineage>
</organism>
<keyword evidence="1" id="KW-0812">Transmembrane</keyword>
<evidence type="ECO:0000256" key="1">
    <source>
        <dbReference type="SAM" id="Phobius"/>
    </source>
</evidence>
<feature type="transmembrane region" description="Helical" evidence="1">
    <location>
        <begin position="22"/>
        <end position="48"/>
    </location>
</feature>
<evidence type="ECO:0000313" key="2">
    <source>
        <dbReference type="EMBL" id="QSG13585.1"/>
    </source>
</evidence>
<keyword evidence="3" id="KW-1185">Reference proteome</keyword>
<accession>A0A897NQ45</accession>
<gene>
    <name evidence="2" type="ORF">HSEST_0022</name>
</gene>
<dbReference type="EMBL" id="CP064791">
    <property type="protein sequence ID" value="QSG13585.1"/>
    <property type="molecule type" value="Genomic_DNA"/>
</dbReference>
<evidence type="ECO:0000313" key="3">
    <source>
        <dbReference type="Proteomes" id="UP000663292"/>
    </source>
</evidence>